<dbReference type="EC" id="6.1.1.20" evidence="7"/>
<evidence type="ECO:0000313" key="7">
    <source>
        <dbReference type="EMBL" id="EFK97469.1"/>
    </source>
</evidence>
<evidence type="ECO:0000256" key="2">
    <source>
        <dbReference type="ARBA" id="ARBA00022741"/>
    </source>
</evidence>
<protein>
    <submittedName>
        <fullName evidence="7">Phenylalanyl-tRNA synthetase alpha chain</fullName>
        <ecNumber evidence="7">6.1.1.20</ecNumber>
    </submittedName>
</protein>
<dbReference type="Gene3D" id="3.30.930.10">
    <property type="entry name" value="Bira Bifunctional Protein, Domain 2"/>
    <property type="match status" value="1"/>
</dbReference>
<dbReference type="GO" id="GO:0004826">
    <property type="term" value="F:phenylalanine-tRNA ligase activity"/>
    <property type="evidence" value="ECO:0007669"/>
    <property type="project" value="UniProtKB-EC"/>
</dbReference>
<keyword evidence="2" id="KW-0547">Nucleotide-binding</keyword>
<dbReference type="Pfam" id="PF01409">
    <property type="entry name" value="tRNA-synt_2d"/>
    <property type="match status" value="1"/>
</dbReference>
<comment type="caution">
    <text evidence="7">The sequence shown here is derived from an EMBL/GenBank/DDBJ whole genome shotgun (WGS) entry which is preliminary data.</text>
</comment>
<dbReference type="EMBL" id="ADZX01000174">
    <property type="protein sequence ID" value="EFK97469.1"/>
    <property type="molecule type" value="Genomic_DNA"/>
</dbReference>
<dbReference type="AlphaFoldDB" id="D9PG45"/>
<keyword evidence="3" id="KW-0067">ATP-binding</keyword>
<dbReference type="InterPro" id="IPR002319">
    <property type="entry name" value="Phenylalanyl-tRNA_Synthase"/>
</dbReference>
<reference evidence="7" key="2">
    <citation type="journal article" date="2011" name="Microb. Ecol.">
        <title>Taxonomic and Functional Metagenomic Profiling of the Microbial Community in the Anoxic Sediment of a Sub-saline Shallow Lake (Laguna de Carrizo, Central Spain).</title>
        <authorList>
            <person name="Ferrer M."/>
            <person name="Guazzaroni M.E."/>
            <person name="Richter M."/>
            <person name="Garcia-Salamanca A."/>
            <person name="Yarza P."/>
            <person name="Suarez-Suarez A."/>
            <person name="Solano J."/>
            <person name="Alcaide M."/>
            <person name="van Dillewijn P."/>
            <person name="Molina-Henares M.A."/>
            <person name="Lopez-Cortes N."/>
            <person name="Al-Ramahi Y."/>
            <person name="Guerrero C."/>
            <person name="Acosta A."/>
            <person name="de Eugenio L.I."/>
            <person name="Martinez V."/>
            <person name="Marques S."/>
            <person name="Rojo F."/>
            <person name="Santero E."/>
            <person name="Genilloud O."/>
            <person name="Perez-Perez J."/>
            <person name="Rossello-Mora R."/>
            <person name="Ramos J.L."/>
        </authorList>
    </citation>
    <scope>NUCLEOTIDE SEQUENCE</scope>
</reference>
<evidence type="ECO:0000256" key="5">
    <source>
        <dbReference type="ARBA" id="ARBA00023146"/>
    </source>
</evidence>
<dbReference type="GO" id="GO:0005524">
    <property type="term" value="F:ATP binding"/>
    <property type="evidence" value="ECO:0007669"/>
    <property type="project" value="UniProtKB-KW"/>
</dbReference>
<sequence>PTRSTCRLCKGTGWLEIGGSGMVHPNVLKAVGYDKHDVTGFAFGMGLSRMAMLKYGVSDLRLFYENDLRFLQQFPAG</sequence>
<keyword evidence="1 7" id="KW-0436">Ligase</keyword>
<dbReference type="GO" id="GO:0043039">
    <property type="term" value="P:tRNA aminoacylation"/>
    <property type="evidence" value="ECO:0007669"/>
    <property type="project" value="InterPro"/>
</dbReference>
<proteinExistence type="predicted"/>
<evidence type="ECO:0000259" key="6">
    <source>
        <dbReference type="Pfam" id="PF01409"/>
    </source>
</evidence>
<gene>
    <name evidence="7" type="primary">pheS</name>
    <name evidence="7" type="ORF">LDC_0492</name>
</gene>
<feature type="domain" description="Phenylalanyl-tRNA synthetase" evidence="6">
    <location>
        <begin position="8"/>
        <end position="74"/>
    </location>
</feature>
<feature type="non-terminal residue" evidence="7">
    <location>
        <position position="1"/>
    </location>
</feature>
<keyword evidence="4" id="KW-0648">Protein biosynthesis</keyword>
<dbReference type="SUPFAM" id="SSF55681">
    <property type="entry name" value="Class II aaRS and biotin synthetases"/>
    <property type="match status" value="1"/>
</dbReference>
<dbReference type="GO" id="GO:0000049">
    <property type="term" value="F:tRNA binding"/>
    <property type="evidence" value="ECO:0007669"/>
    <property type="project" value="InterPro"/>
</dbReference>
<accession>D9PG45</accession>
<dbReference type="InterPro" id="IPR045864">
    <property type="entry name" value="aa-tRNA-synth_II/BPL/LPL"/>
</dbReference>
<evidence type="ECO:0000256" key="4">
    <source>
        <dbReference type="ARBA" id="ARBA00022917"/>
    </source>
</evidence>
<evidence type="ECO:0000256" key="3">
    <source>
        <dbReference type="ARBA" id="ARBA00022840"/>
    </source>
</evidence>
<evidence type="ECO:0000256" key="1">
    <source>
        <dbReference type="ARBA" id="ARBA00022598"/>
    </source>
</evidence>
<keyword evidence="5 7" id="KW-0030">Aminoacyl-tRNA synthetase</keyword>
<organism evidence="7">
    <name type="scientific">sediment metagenome</name>
    <dbReference type="NCBI Taxonomy" id="749907"/>
    <lineage>
        <taxon>unclassified sequences</taxon>
        <taxon>metagenomes</taxon>
        <taxon>ecological metagenomes</taxon>
    </lineage>
</organism>
<dbReference type="GO" id="GO:0006412">
    <property type="term" value="P:translation"/>
    <property type="evidence" value="ECO:0007669"/>
    <property type="project" value="UniProtKB-KW"/>
</dbReference>
<reference evidence="7" key="1">
    <citation type="submission" date="2010-07" db="EMBL/GenBank/DDBJ databases">
        <authorList>
            <consortium name="CONSOLIDER consortium CSD2007-00005"/>
            <person name="Guazzaroni M.-E."/>
            <person name="Richter M."/>
            <person name="Garcia-Salamanca A."/>
            <person name="Yarza P."/>
            <person name="Ferrer M."/>
        </authorList>
    </citation>
    <scope>NUCLEOTIDE SEQUENCE</scope>
</reference>
<name>D9PG45_9ZZZZ</name>